<dbReference type="RefSeq" id="WP_092495895.1">
    <property type="nucleotide sequence ID" value="NZ_FOFG01000004.1"/>
</dbReference>
<dbReference type="STRING" id="1855383.SAMN05216548_1045"/>
<sequence length="147" mass="15681">MTSPSTISGTRLLIKVGDGASPQVFVHPCLINAERGIQWGSTSNDDVVPDCDAPEAPGWNQTTKDGLNATITGAGKLDTSDIAFWDTWFRSDDAKTIQVWVADKGYWSGEFKLTEWSITGDRGSKATVSLTLKSDGEVGAFTAAPVV</sequence>
<keyword evidence="2" id="KW-1185">Reference proteome</keyword>
<accession>A0A1H9F532</accession>
<organism evidence="1 2">
    <name type="scientific">Faunimonas pinastri</name>
    <dbReference type="NCBI Taxonomy" id="1855383"/>
    <lineage>
        <taxon>Bacteria</taxon>
        <taxon>Pseudomonadati</taxon>
        <taxon>Pseudomonadota</taxon>
        <taxon>Alphaproteobacteria</taxon>
        <taxon>Hyphomicrobiales</taxon>
        <taxon>Afifellaceae</taxon>
        <taxon>Faunimonas</taxon>
    </lineage>
</organism>
<evidence type="ECO:0000313" key="1">
    <source>
        <dbReference type="EMBL" id="SEQ33031.1"/>
    </source>
</evidence>
<gene>
    <name evidence="1" type="ORF">SAMN05216548_1045</name>
</gene>
<dbReference type="Proteomes" id="UP000199647">
    <property type="component" value="Unassembled WGS sequence"/>
</dbReference>
<name>A0A1H9F532_9HYPH</name>
<protein>
    <submittedName>
        <fullName evidence="1">Phage tail tube protein</fullName>
    </submittedName>
</protein>
<dbReference type="InterPro" id="IPR011855">
    <property type="entry name" value="Phgtail_TP901_1"/>
</dbReference>
<dbReference type="EMBL" id="FOFG01000004">
    <property type="protein sequence ID" value="SEQ33031.1"/>
    <property type="molecule type" value="Genomic_DNA"/>
</dbReference>
<proteinExistence type="predicted"/>
<dbReference type="AlphaFoldDB" id="A0A1H9F532"/>
<evidence type="ECO:0000313" key="2">
    <source>
        <dbReference type="Proteomes" id="UP000199647"/>
    </source>
</evidence>
<dbReference type="Pfam" id="PF06199">
    <property type="entry name" value="Phage_tail_2"/>
    <property type="match status" value="1"/>
</dbReference>
<dbReference type="OrthoDB" id="7375409at2"/>
<reference evidence="1 2" key="1">
    <citation type="submission" date="2016-10" db="EMBL/GenBank/DDBJ databases">
        <authorList>
            <person name="de Groot N.N."/>
        </authorList>
    </citation>
    <scope>NUCLEOTIDE SEQUENCE [LARGE SCALE GENOMIC DNA]</scope>
    <source>
        <strain evidence="1 2">A52C2</strain>
    </source>
</reference>